<dbReference type="InterPro" id="IPR045621">
    <property type="entry name" value="BPD_transp_1_N"/>
</dbReference>
<keyword evidence="2 7" id="KW-0813">Transport</keyword>
<feature type="transmembrane region" description="Helical" evidence="7">
    <location>
        <begin position="131"/>
        <end position="153"/>
    </location>
</feature>
<organism evidence="9 10">
    <name type="scientific">Mesorhizobium muleiense</name>
    <dbReference type="NCBI Taxonomy" id="1004279"/>
    <lineage>
        <taxon>Bacteria</taxon>
        <taxon>Pseudomonadati</taxon>
        <taxon>Pseudomonadota</taxon>
        <taxon>Alphaproteobacteria</taxon>
        <taxon>Hyphomicrobiales</taxon>
        <taxon>Phyllobacteriaceae</taxon>
        <taxon>Mesorhizobium</taxon>
    </lineage>
</organism>
<evidence type="ECO:0000313" key="9">
    <source>
        <dbReference type="EMBL" id="SDK57457.1"/>
    </source>
</evidence>
<dbReference type="EMBL" id="FNEE01000017">
    <property type="protein sequence ID" value="SDK57457.1"/>
    <property type="molecule type" value="Genomic_DNA"/>
</dbReference>
<evidence type="ECO:0000256" key="4">
    <source>
        <dbReference type="ARBA" id="ARBA00022692"/>
    </source>
</evidence>
<feature type="transmembrane region" description="Helical" evidence="7">
    <location>
        <begin position="9"/>
        <end position="30"/>
    </location>
</feature>
<comment type="similarity">
    <text evidence="7">Belongs to the binding-protein-dependent transport system permease family.</text>
</comment>
<dbReference type="PROSITE" id="PS50928">
    <property type="entry name" value="ABC_TM1"/>
    <property type="match status" value="1"/>
</dbReference>
<feature type="transmembrane region" description="Helical" evidence="7">
    <location>
        <begin position="297"/>
        <end position="316"/>
    </location>
</feature>
<keyword evidence="5 7" id="KW-1133">Transmembrane helix</keyword>
<evidence type="ECO:0000256" key="7">
    <source>
        <dbReference type="RuleBase" id="RU363032"/>
    </source>
</evidence>
<sequence length="329" mass="35125">MLAYLTKSIIGAIVVLLVMSFIVFGLQSIIPADPARAIAGPNAPLETVEAMREQLGLNDPAVVQYGRFLLRLAHADLGTSVRTRQPVYDDIRQYLPATLELGLAAIALGVALAGVMAALQFLIPGSGGIRLVMVGVGSTPIFLSALLLAYFFWFRLDWLPGAGRLAYRDFAGPTGLNVIDGILVGRPEVSVDALLHMILPALALALPIGIAVGRSLNSALHEVMRQTYIRTARGKGLSETKVLLRHGLRNAATAPLSMVSLQVRLLFGNLLVVERVFGWPGLGLYTVQAFASADLPAVLGVAIVFGILYILVNTLIEIAQSIADSRIDL</sequence>
<evidence type="ECO:0000259" key="8">
    <source>
        <dbReference type="PROSITE" id="PS50928"/>
    </source>
</evidence>
<evidence type="ECO:0000256" key="3">
    <source>
        <dbReference type="ARBA" id="ARBA00022475"/>
    </source>
</evidence>
<dbReference type="SUPFAM" id="SSF161098">
    <property type="entry name" value="MetI-like"/>
    <property type="match status" value="1"/>
</dbReference>
<dbReference type="GO" id="GO:0005886">
    <property type="term" value="C:plasma membrane"/>
    <property type="evidence" value="ECO:0007669"/>
    <property type="project" value="UniProtKB-SubCell"/>
</dbReference>
<keyword evidence="10" id="KW-1185">Reference proteome</keyword>
<feature type="domain" description="ABC transmembrane type-1" evidence="8">
    <location>
        <begin position="95"/>
        <end position="316"/>
    </location>
</feature>
<name>A0A1G9D0J5_9HYPH</name>
<evidence type="ECO:0000256" key="1">
    <source>
        <dbReference type="ARBA" id="ARBA00004651"/>
    </source>
</evidence>
<dbReference type="PANTHER" id="PTHR43163:SF6">
    <property type="entry name" value="DIPEPTIDE TRANSPORT SYSTEM PERMEASE PROTEIN DPPB-RELATED"/>
    <property type="match status" value="1"/>
</dbReference>
<dbReference type="Pfam" id="PF00528">
    <property type="entry name" value="BPD_transp_1"/>
    <property type="match status" value="1"/>
</dbReference>
<dbReference type="InterPro" id="IPR000515">
    <property type="entry name" value="MetI-like"/>
</dbReference>
<dbReference type="PANTHER" id="PTHR43163">
    <property type="entry name" value="DIPEPTIDE TRANSPORT SYSTEM PERMEASE PROTEIN DPPB-RELATED"/>
    <property type="match status" value="1"/>
</dbReference>
<proteinExistence type="inferred from homology"/>
<evidence type="ECO:0000256" key="2">
    <source>
        <dbReference type="ARBA" id="ARBA00022448"/>
    </source>
</evidence>
<evidence type="ECO:0000313" key="10">
    <source>
        <dbReference type="Proteomes" id="UP000198894"/>
    </source>
</evidence>
<gene>
    <name evidence="9" type="ORF">SAMN05428953_11727</name>
</gene>
<accession>A0A1G9D0J5</accession>
<reference evidence="10" key="1">
    <citation type="submission" date="2016-10" db="EMBL/GenBank/DDBJ databases">
        <authorList>
            <person name="Varghese N."/>
            <person name="Submissions S."/>
        </authorList>
    </citation>
    <scope>NUCLEOTIDE SEQUENCE [LARGE SCALE GENOMIC DNA]</scope>
    <source>
        <strain evidence="10">CGMCC 1.11022</strain>
    </source>
</reference>
<comment type="subcellular location">
    <subcellularLocation>
        <location evidence="1 7">Cell membrane</location>
        <topology evidence="1 7">Multi-pass membrane protein</topology>
    </subcellularLocation>
</comment>
<keyword evidence="3" id="KW-1003">Cell membrane</keyword>
<dbReference type="Gene3D" id="1.10.3720.10">
    <property type="entry name" value="MetI-like"/>
    <property type="match status" value="1"/>
</dbReference>
<dbReference type="AlphaFoldDB" id="A0A1G9D0J5"/>
<dbReference type="InterPro" id="IPR035906">
    <property type="entry name" value="MetI-like_sf"/>
</dbReference>
<feature type="transmembrane region" description="Helical" evidence="7">
    <location>
        <begin position="265"/>
        <end position="285"/>
    </location>
</feature>
<protein>
    <submittedName>
        <fullName evidence="9">Peptide/nickel transport system permease protein/dipeptide transport system permease protein</fullName>
    </submittedName>
</protein>
<dbReference type="Proteomes" id="UP000198894">
    <property type="component" value="Unassembled WGS sequence"/>
</dbReference>
<dbReference type="Pfam" id="PF19300">
    <property type="entry name" value="BPD_transp_1_N"/>
    <property type="match status" value="1"/>
</dbReference>
<keyword evidence="4 7" id="KW-0812">Transmembrane</keyword>
<feature type="transmembrane region" description="Helical" evidence="7">
    <location>
        <begin position="193"/>
        <end position="216"/>
    </location>
</feature>
<keyword evidence="6 7" id="KW-0472">Membrane</keyword>
<feature type="transmembrane region" description="Helical" evidence="7">
    <location>
        <begin position="101"/>
        <end position="119"/>
    </location>
</feature>
<evidence type="ECO:0000256" key="5">
    <source>
        <dbReference type="ARBA" id="ARBA00022989"/>
    </source>
</evidence>
<dbReference type="GO" id="GO:0071916">
    <property type="term" value="F:dipeptide transmembrane transporter activity"/>
    <property type="evidence" value="ECO:0007669"/>
    <property type="project" value="TreeGrafter"/>
</dbReference>
<dbReference type="RefSeq" id="WP_091597597.1">
    <property type="nucleotide sequence ID" value="NZ_FNEE01000017.1"/>
</dbReference>
<evidence type="ECO:0000256" key="6">
    <source>
        <dbReference type="ARBA" id="ARBA00023136"/>
    </source>
</evidence>